<feature type="region of interest" description="Disordered" evidence="1">
    <location>
        <begin position="341"/>
        <end position="374"/>
    </location>
</feature>
<evidence type="ECO:0000313" key="2">
    <source>
        <dbReference type="EMBL" id="GMH94135.1"/>
    </source>
</evidence>
<organism evidence="2 3">
    <name type="scientific">Triparma laevis f. inornata</name>
    <dbReference type="NCBI Taxonomy" id="1714386"/>
    <lineage>
        <taxon>Eukaryota</taxon>
        <taxon>Sar</taxon>
        <taxon>Stramenopiles</taxon>
        <taxon>Ochrophyta</taxon>
        <taxon>Bolidophyceae</taxon>
        <taxon>Parmales</taxon>
        <taxon>Triparmaceae</taxon>
        <taxon>Triparma</taxon>
    </lineage>
</organism>
<feature type="compositionally biased region" description="Basic and acidic residues" evidence="1">
    <location>
        <begin position="341"/>
        <end position="357"/>
    </location>
</feature>
<dbReference type="Proteomes" id="UP001162640">
    <property type="component" value="Unassembled WGS sequence"/>
</dbReference>
<feature type="compositionally biased region" description="Basic and acidic residues" evidence="1">
    <location>
        <begin position="243"/>
        <end position="253"/>
    </location>
</feature>
<gene>
    <name evidence="2" type="ORF">TL16_g12816</name>
</gene>
<feature type="region of interest" description="Disordered" evidence="1">
    <location>
        <begin position="243"/>
        <end position="295"/>
    </location>
</feature>
<evidence type="ECO:0000256" key="1">
    <source>
        <dbReference type="SAM" id="MobiDB-lite"/>
    </source>
</evidence>
<reference evidence="3" key="1">
    <citation type="journal article" date="2023" name="Commun. Biol.">
        <title>Genome analysis of Parmales, the sister group of diatoms, reveals the evolutionary specialization of diatoms from phago-mixotrophs to photoautotrophs.</title>
        <authorList>
            <person name="Ban H."/>
            <person name="Sato S."/>
            <person name="Yoshikawa S."/>
            <person name="Yamada K."/>
            <person name="Nakamura Y."/>
            <person name="Ichinomiya M."/>
            <person name="Sato N."/>
            <person name="Blanc-Mathieu R."/>
            <person name="Endo H."/>
            <person name="Kuwata A."/>
            <person name="Ogata H."/>
        </authorList>
    </citation>
    <scope>NUCLEOTIDE SEQUENCE [LARGE SCALE GENOMIC DNA]</scope>
</reference>
<comment type="caution">
    <text evidence="2">The sequence shown here is derived from an EMBL/GenBank/DDBJ whole genome shotgun (WGS) entry which is preliminary data.</text>
</comment>
<proteinExistence type="predicted"/>
<evidence type="ECO:0000313" key="3">
    <source>
        <dbReference type="Proteomes" id="UP001162640"/>
    </source>
</evidence>
<protein>
    <submittedName>
        <fullName evidence="2">Uncharacterized protein</fullName>
    </submittedName>
</protein>
<dbReference type="AlphaFoldDB" id="A0A9W7BXE0"/>
<sequence>MSHPPFPSSLASLYDSFVAEDAISSWSLLFGAGQGPYNSCVYDSWEELHRDEKFRRWKARRRYAEAVKEAVLEQGCVPARDWVRNLTLDGEETKRYREFDDETGLPTHDWKGDPLTHVEDLKAKKQFKEQQKKFEEREWKGESWDETQLGVFFLKKRNVLLELRSNVRKWDLERRKREEREEKNLKPETATEGAIILKNAFDKAKKYDSDRRNKAHSRKTVLAMLAAENKLDALLVNLDKKMERKEKKEKKEELDEEEAIEKKDTTNTGEIINSTNKENVTISPNKGNVSTSTNLSKKYGKIDPTIPSKPFNPHSTTWLKHTSLKYKVFRNRRDKSHLIVDGNREKGEGMRRTEKMKGVKSKLKTRWTVPPPLI</sequence>
<dbReference type="EMBL" id="BLQM01000546">
    <property type="protein sequence ID" value="GMH94135.1"/>
    <property type="molecule type" value="Genomic_DNA"/>
</dbReference>
<name>A0A9W7BXE0_9STRA</name>
<feature type="compositionally biased region" description="Polar residues" evidence="1">
    <location>
        <begin position="266"/>
        <end position="295"/>
    </location>
</feature>
<accession>A0A9W7BXE0</accession>